<dbReference type="EMBL" id="KY684105">
    <property type="protein sequence ID" value="ARF10935.1"/>
    <property type="molecule type" value="Genomic_DNA"/>
</dbReference>
<proteinExistence type="predicted"/>
<evidence type="ECO:0000313" key="2">
    <source>
        <dbReference type="EMBL" id="ARF10935.1"/>
    </source>
</evidence>
<reference evidence="2" key="1">
    <citation type="journal article" date="2017" name="Science">
        <title>Giant viruses with an expanded complement of translation system components.</title>
        <authorList>
            <person name="Schulz F."/>
            <person name="Yutin N."/>
            <person name="Ivanova N.N."/>
            <person name="Ortega D.R."/>
            <person name="Lee T.K."/>
            <person name="Vierheilig J."/>
            <person name="Daims H."/>
            <person name="Horn M."/>
            <person name="Wagner M."/>
            <person name="Jensen G.J."/>
            <person name="Kyrpides N.C."/>
            <person name="Koonin E.V."/>
            <person name="Woyke T."/>
        </authorList>
    </citation>
    <scope>NUCLEOTIDE SEQUENCE</scope>
    <source>
        <strain evidence="2">HKV1</strain>
    </source>
</reference>
<name>A0A1V0SGT5_9VIRU</name>
<evidence type="ECO:0000256" key="1">
    <source>
        <dbReference type="SAM" id="MobiDB-lite"/>
    </source>
</evidence>
<protein>
    <submittedName>
        <fullName evidence="2">Uncharacterized protein</fullName>
    </submittedName>
</protein>
<sequence>MSKEFNIEPNKILDFVLTIQHLDTINTIGSTNNSKIIFLNHEPINRMSSILNNSHVENNNTNNNNNLNNDNLNNYIVDDINNKKE</sequence>
<gene>
    <name evidence="2" type="ORF">Hokovirus_3_208</name>
</gene>
<feature type="compositionally biased region" description="Low complexity" evidence="1">
    <location>
        <begin position="55"/>
        <end position="79"/>
    </location>
</feature>
<feature type="region of interest" description="Disordered" evidence="1">
    <location>
        <begin position="55"/>
        <end position="85"/>
    </location>
</feature>
<accession>A0A1V0SGT5</accession>
<organism evidence="2">
    <name type="scientific">Hokovirus HKV1</name>
    <dbReference type="NCBI Taxonomy" id="1977638"/>
    <lineage>
        <taxon>Viruses</taxon>
        <taxon>Varidnaviria</taxon>
        <taxon>Bamfordvirae</taxon>
        <taxon>Nucleocytoviricota</taxon>
        <taxon>Megaviricetes</taxon>
        <taxon>Imitervirales</taxon>
        <taxon>Mimiviridae</taxon>
        <taxon>Klosneuvirinae</taxon>
        <taxon>Hokovirus</taxon>
    </lineage>
</organism>